<feature type="transmembrane region" description="Helical" evidence="1">
    <location>
        <begin position="21"/>
        <end position="39"/>
    </location>
</feature>
<proteinExistence type="predicted"/>
<organism evidence="2 3">
    <name type="scientific">Levilactobacillus fuyuanensis</name>
    <dbReference type="NCBI Taxonomy" id="2486022"/>
    <lineage>
        <taxon>Bacteria</taxon>
        <taxon>Bacillati</taxon>
        <taxon>Bacillota</taxon>
        <taxon>Bacilli</taxon>
        <taxon>Lactobacillales</taxon>
        <taxon>Lactobacillaceae</taxon>
        <taxon>Levilactobacillus</taxon>
    </lineage>
</organism>
<feature type="transmembrane region" description="Helical" evidence="1">
    <location>
        <begin position="137"/>
        <end position="166"/>
    </location>
</feature>
<feature type="transmembrane region" description="Helical" evidence="1">
    <location>
        <begin position="100"/>
        <end position="125"/>
    </location>
</feature>
<dbReference type="EMBL" id="JBHTOM010000002">
    <property type="protein sequence ID" value="MFD1548436.1"/>
    <property type="molecule type" value="Genomic_DNA"/>
</dbReference>
<dbReference type="PANTHER" id="PTHR36832">
    <property type="entry name" value="SLR1174 PROTEIN-RELATED"/>
    <property type="match status" value="1"/>
</dbReference>
<dbReference type="InterPro" id="IPR010390">
    <property type="entry name" value="ABC-2_transporter-like"/>
</dbReference>
<accession>A0ABW4H141</accession>
<reference evidence="3" key="1">
    <citation type="journal article" date="2019" name="Int. J. Syst. Evol. Microbiol.">
        <title>The Global Catalogue of Microorganisms (GCM) 10K type strain sequencing project: providing services to taxonomists for standard genome sequencing and annotation.</title>
        <authorList>
            <consortium name="The Broad Institute Genomics Platform"/>
            <consortium name="The Broad Institute Genome Sequencing Center for Infectious Disease"/>
            <person name="Wu L."/>
            <person name="Ma J."/>
        </authorList>
    </citation>
    <scope>NUCLEOTIDE SEQUENCE [LARGE SCALE GENOMIC DNA]</scope>
    <source>
        <strain evidence="3">CCM 8906</strain>
    </source>
</reference>
<evidence type="ECO:0000313" key="3">
    <source>
        <dbReference type="Proteomes" id="UP001597195"/>
    </source>
</evidence>
<keyword evidence="1" id="KW-1133">Transmembrane helix</keyword>
<dbReference type="PANTHER" id="PTHR36832:SF1">
    <property type="entry name" value="SLR1174 PROTEIN"/>
    <property type="match status" value="1"/>
</dbReference>
<feature type="transmembrane region" description="Helical" evidence="1">
    <location>
        <begin position="222"/>
        <end position="242"/>
    </location>
</feature>
<keyword evidence="1" id="KW-0812">Transmembrane</keyword>
<dbReference type="Pfam" id="PF06182">
    <property type="entry name" value="ABC2_membrane_6"/>
    <property type="match status" value="1"/>
</dbReference>
<evidence type="ECO:0000313" key="2">
    <source>
        <dbReference type="EMBL" id="MFD1548436.1"/>
    </source>
</evidence>
<protein>
    <submittedName>
        <fullName evidence="2">ABC-2 family transporter protein</fullName>
    </submittedName>
</protein>
<feature type="transmembrane region" description="Helical" evidence="1">
    <location>
        <begin position="59"/>
        <end position="79"/>
    </location>
</feature>
<keyword evidence="3" id="KW-1185">Reference proteome</keyword>
<sequence length="258" mass="29199">MKYLVSFRNAFYSTIAYRGNFVLRLVTVSLQIGVAVFMWQAVFRFSGKGDIAGIDPLQMTYYLIIVNLLSLIFSTSLIFKFSQLVRSGNLTILLLRPVKLLVQAFFEYVGLSFPYLIIYGFVLVVSSETSSQSFTEILMTLALFAIIYITFFLLISAMSLVSFWLIQVWPMRPVINALFMLLGGQAFPLQVLPQTFRWLEYTPFALAGNQLALLSLGKVSSVQMLLVFLASISWSLVFLILIKELWRKGIHAYEGVGS</sequence>
<dbReference type="RefSeq" id="WP_125700076.1">
    <property type="nucleotide sequence ID" value="NZ_JBHTOM010000002.1"/>
</dbReference>
<name>A0ABW4H141_9LACO</name>
<gene>
    <name evidence="2" type="ORF">ACFQ5T_01850</name>
</gene>
<keyword evidence="1" id="KW-0472">Membrane</keyword>
<comment type="caution">
    <text evidence="2">The sequence shown here is derived from an EMBL/GenBank/DDBJ whole genome shotgun (WGS) entry which is preliminary data.</text>
</comment>
<dbReference type="Proteomes" id="UP001597195">
    <property type="component" value="Unassembled WGS sequence"/>
</dbReference>
<feature type="transmembrane region" description="Helical" evidence="1">
    <location>
        <begin position="173"/>
        <end position="192"/>
    </location>
</feature>
<evidence type="ECO:0000256" key="1">
    <source>
        <dbReference type="SAM" id="Phobius"/>
    </source>
</evidence>